<dbReference type="Pfam" id="PF21993">
    <property type="entry name" value="TetR_C_13_2"/>
    <property type="match status" value="1"/>
</dbReference>
<dbReference type="GO" id="GO:0003677">
    <property type="term" value="F:DNA binding"/>
    <property type="evidence" value="ECO:0007669"/>
    <property type="project" value="UniProtKB-UniRule"/>
</dbReference>
<proteinExistence type="predicted"/>
<dbReference type="InterPro" id="IPR023772">
    <property type="entry name" value="DNA-bd_HTH_TetR-type_CS"/>
</dbReference>
<dbReference type="PROSITE" id="PS50977">
    <property type="entry name" value="HTH_TETR_2"/>
    <property type="match status" value="1"/>
</dbReference>
<evidence type="ECO:0000256" key="4">
    <source>
        <dbReference type="PROSITE-ProRule" id="PRU00335"/>
    </source>
</evidence>
<dbReference type="InterPro" id="IPR009057">
    <property type="entry name" value="Homeodomain-like_sf"/>
</dbReference>
<dbReference type="SUPFAM" id="SSF48498">
    <property type="entry name" value="Tetracyclin repressor-like, C-terminal domain"/>
    <property type="match status" value="1"/>
</dbReference>
<evidence type="ECO:0000256" key="1">
    <source>
        <dbReference type="ARBA" id="ARBA00023015"/>
    </source>
</evidence>
<keyword evidence="7" id="KW-1185">Reference proteome</keyword>
<dbReference type="Pfam" id="PF00440">
    <property type="entry name" value="TetR_N"/>
    <property type="match status" value="1"/>
</dbReference>
<dbReference type="InterPro" id="IPR036271">
    <property type="entry name" value="Tet_transcr_reg_TetR-rel_C_sf"/>
</dbReference>
<dbReference type="EMBL" id="WBOS01000011">
    <property type="protein sequence ID" value="KAB2331555.1"/>
    <property type="molecule type" value="Genomic_DNA"/>
</dbReference>
<keyword evidence="2 4" id="KW-0238">DNA-binding</keyword>
<keyword evidence="3" id="KW-0804">Transcription</keyword>
<dbReference type="OrthoDB" id="9812484at2"/>
<dbReference type="RefSeq" id="WP_151536255.1">
    <property type="nucleotide sequence ID" value="NZ_WBOS01000011.1"/>
</dbReference>
<comment type="caution">
    <text evidence="6">The sequence shown here is derived from an EMBL/GenBank/DDBJ whole genome shotgun (WGS) entry which is preliminary data.</text>
</comment>
<dbReference type="PANTHER" id="PTHR47506:SF1">
    <property type="entry name" value="HTH-TYPE TRANSCRIPTIONAL REGULATOR YJDC"/>
    <property type="match status" value="1"/>
</dbReference>
<reference evidence="6 7" key="1">
    <citation type="journal article" date="2016" name="Antonie Van Leeuwenhoek">
        <title>Bacillus depressus sp. nov., isolated from soil of a sunflower field.</title>
        <authorList>
            <person name="Wei X."/>
            <person name="Xin D."/>
            <person name="Xin Y."/>
            <person name="Zhang H."/>
            <person name="Wang T."/>
            <person name="Zhang J."/>
        </authorList>
    </citation>
    <scope>NUCLEOTIDE SEQUENCE [LARGE SCALE GENOMIC DNA]</scope>
    <source>
        <strain evidence="6 7">BZ1</strain>
    </source>
</reference>
<dbReference type="InterPro" id="IPR054156">
    <property type="entry name" value="YxaF_TetR_C"/>
</dbReference>
<dbReference type="PROSITE" id="PS01081">
    <property type="entry name" value="HTH_TETR_1"/>
    <property type="match status" value="1"/>
</dbReference>
<evidence type="ECO:0000313" key="6">
    <source>
        <dbReference type="EMBL" id="KAB2331555.1"/>
    </source>
</evidence>
<evidence type="ECO:0000259" key="5">
    <source>
        <dbReference type="PROSITE" id="PS50977"/>
    </source>
</evidence>
<sequence length="192" mass="21951">MSSKKQEIIRIAREVIHSKGYQATSVSDIMAATNIGKGQFYHYFQSKHNLGLAVVEDLVKDWEGQLIIGILNTSDDPVTKLNRMLQWAETSHAEMEIKYGCAMGNLVIEMSAQDEEFRLKIKEFFNHWVNSVADILTKMIEDHQLDESINPKKNAESIVAMIEGGILLMVSRQNIQVLQDIFEVIKQQYHLN</sequence>
<dbReference type="Proteomes" id="UP000481030">
    <property type="component" value="Unassembled WGS sequence"/>
</dbReference>
<dbReference type="SUPFAM" id="SSF46689">
    <property type="entry name" value="Homeodomain-like"/>
    <property type="match status" value="1"/>
</dbReference>
<dbReference type="PRINTS" id="PR00455">
    <property type="entry name" value="HTHTETR"/>
</dbReference>
<dbReference type="AlphaFoldDB" id="A0A6L3V1G9"/>
<dbReference type="PANTHER" id="PTHR47506">
    <property type="entry name" value="TRANSCRIPTIONAL REGULATORY PROTEIN"/>
    <property type="match status" value="1"/>
</dbReference>
<gene>
    <name evidence="6" type="ORF">F7731_18410</name>
</gene>
<organism evidence="6 7">
    <name type="scientific">Cytobacillus depressus</name>
    <dbReference type="NCBI Taxonomy" id="1602942"/>
    <lineage>
        <taxon>Bacteria</taxon>
        <taxon>Bacillati</taxon>
        <taxon>Bacillota</taxon>
        <taxon>Bacilli</taxon>
        <taxon>Bacillales</taxon>
        <taxon>Bacillaceae</taxon>
        <taxon>Cytobacillus</taxon>
    </lineage>
</organism>
<evidence type="ECO:0000313" key="7">
    <source>
        <dbReference type="Proteomes" id="UP000481030"/>
    </source>
</evidence>
<feature type="domain" description="HTH tetR-type" evidence="5">
    <location>
        <begin position="2"/>
        <end position="62"/>
    </location>
</feature>
<evidence type="ECO:0000256" key="2">
    <source>
        <dbReference type="ARBA" id="ARBA00023125"/>
    </source>
</evidence>
<feature type="DNA-binding region" description="H-T-H motif" evidence="4">
    <location>
        <begin position="25"/>
        <end position="44"/>
    </location>
</feature>
<evidence type="ECO:0000256" key="3">
    <source>
        <dbReference type="ARBA" id="ARBA00023163"/>
    </source>
</evidence>
<accession>A0A6L3V1G9</accession>
<protein>
    <submittedName>
        <fullName evidence="6">TetR/AcrR family transcriptional regulator</fullName>
    </submittedName>
</protein>
<dbReference type="InterPro" id="IPR001647">
    <property type="entry name" value="HTH_TetR"/>
</dbReference>
<dbReference type="Gene3D" id="1.10.357.10">
    <property type="entry name" value="Tetracycline Repressor, domain 2"/>
    <property type="match status" value="1"/>
</dbReference>
<name>A0A6L3V1G9_9BACI</name>
<keyword evidence="1" id="KW-0805">Transcription regulation</keyword>